<evidence type="ECO:0000313" key="2">
    <source>
        <dbReference type="Proteomes" id="UP000267029"/>
    </source>
</evidence>
<dbReference type="EMBL" id="UXSR01000596">
    <property type="protein sequence ID" value="VDD77016.1"/>
    <property type="molecule type" value="Genomic_DNA"/>
</dbReference>
<protein>
    <recommendedName>
        <fullName evidence="3">Lactate/malate dehydrogenase N-terminal domain-containing protein</fullName>
    </recommendedName>
</protein>
<name>A0A3P6HNW8_MESCO</name>
<evidence type="ECO:0000313" key="1">
    <source>
        <dbReference type="EMBL" id="VDD77016.1"/>
    </source>
</evidence>
<dbReference type="OrthoDB" id="5405561at2759"/>
<evidence type="ECO:0008006" key="3">
    <source>
        <dbReference type="Google" id="ProtNLM"/>
    </source>
</evidence>
<keyword evidence="2" id="KW-1185">Reference proteome</keyword>
<sequence>MQGLATEVALIDLNEEAVDAEVRDLQAVAEYYPKCQIYGGARIIPHIVESSPESLIMVVSEPGKFC</sequence>
<gene>
    <name evidence="1" type="ORF">MCOS_LOCUS3019</name>
</gene>
<accession>A0A3P6HNW8</accession>
<reference evidence="1 2" key="1">
    <citation type="submission" date="2018-10" db="EMBL/GenBank/DDBJ databases">
        <authorList>
            <consortium name="Pathogen Informatics"/>
        </authorList>
    </citation>
    <scope>NUCLEOTIDE SEQUENCE [LARGE SCALE GENOMIC DNA]</scope>
</reference>
<proteinExistence type="predicted"/>
<dbReference type="SUPFAM" id="SSF51735">
    <property type="entry name" value="NAD(P)-binding Rossmann-fold domains"/>
    <property type="match status" value="1"/>
</dbReference>
<dbReference type="Gene3D" id="3.40.50.720">
    <property type="entry name" value="NAD(P)-binding Rossmann-like Domain"/>
    <property type="match status" value="1"/>
</dbReference>
<dbReference type="Proteomes" id="UP000267029">
    <property type="component" value="Unassembled WGS sequence"/>
</dbReference>
<dbReference type="AlphaFoldDB" id="A0A3P6HNW8"/>
<organism evidence="1 2">
    <name type="scientific">Mesocestoides corti</name>
    <name type="common">Flatworm</name>
    <dbReference type="NCBI Taxonomy" id="53468"/>
    <lineage>
        <taxon>Eukaryota</taxon>
        <taxon>Metazoa</taxon>
        <taxon>Spiralia</taxon>
        <taxon>Lophotrochozoa</taxon>
        <taxon>Platyhelminthes</taxon>
        <taxon>Cestoda</taxon>
        <taxon>Eucestoda</taxon>
        <taxon>Cyclophyllidea</taxon>
        <taxon>Mesocestoididae</taxon>
        <taxon>Mesocestoides</taxon>
    </lineage>
</organism>
<dbReference type="InterPro" id="IPR036291">
    <property type="entry name" value="NAD(P)-bd_dom_sf"/>
</dbReference>